<evidence type="ECO:0000256" key="4">
    <source>
        <dbReference type="PROSITE-ProRule" id="PRU00708"/>
    </source>
</evidence>
<dbReference type="PROSITE" id="PS51375">
    <property type="entry name" value="PPR"/>
    <property type="match status" value="1"/>
</dbReference>
<keyword evidence="7" id="KW-1185">Reference proteome</keyword>
<evidence type="ECO:0000256" key="5">
    <source>
        <dbReference type="SAM" id="MobiDB-lite"/>
    </source>
</evidence>
<feature type="region of interest" description="Disordered" evidence="5">
    <location>
        <begin position="38"/>
        <end position="152"/>
    </location>
</feature>
<dbReference type="NCBIfam" id="TIGR00756">
    <property type="entry name" value="PPR"/>
    <property type="match status" value="1"/>
</dbReference>
<evidence type="ECO:0000313" key="6">
    <source>
        <dbReference type="EMBL" id="GJN15869.1"/>
    </source>
</evidence>
<feature type="repeat" description="PPR" evidence="4">
    <location>
        <begin position="280"/>
        <end position="314"/>
    </location>
</feature>
<name>A0AAV5DXS7_ELECO</name>
<evidence type="ECO:0008006" key="8">
    <source>
        <dbReference type="Google" id="ProtNLM"/>
    </source>
</evidence>
<dbReference type="Gene3D" id="1.25.40.10">
    <property type="entry name" value="Tetratricopeptide repeat domain"/>
    <property type="match status" value="1"/>
</dbReference>
<keyword evidence="2" id="KW-0677">Repeat</keyword>
<evidence type="ECO:0000256" key="3">
    <source>
        <dbReference type="ARBA" id="ARBA00022946"/>
    </source>
</evidence>
<dbReference type="EMBL" id="BQKI01000072">
    <property type="protein sequence ID" value="GJN15869.1"/>
    <property type="molecule type" value="Genomic_DNA"/>
</dbReference>
<evidence type="ECO:0000313" key="7">
    <source>
        <dbReference type="Proteomes" id="UP001054889"/>
    </source>
</evidence>
<gene>
    <name evidence="6" type="primary">gb02814</name>
    <name evidence="6" type="ORF">PR202_gb02814</name>
</gene>
<dbReference type="PANTHER" id="PTHR47447:SF23">
    <property type="entry name" value="PENTACOTRIPEPTIDE-REPEAT REGION OF PRORP DOMAIN-CONTAINING PROTEIN"/>
    <property type="match status" value="1"/>
</dbReference>
<reference evidence="6" key="2">
    <citation type="submission" date="2021-12" db="EMBL/GenBank/DDBJ databases">
        <title>Resequencing data analysis of finger millet.</title>
        <authorList>
            <person name="Hatakeyama M."/>
            <person name="Aluri S."/>
            <person name="Balachadran M.T."/>
            <person name="Sivarajan S.R."/>
            <person name="Poveda L."/>
            <person name="Shimizu-Inatsugi R."/>
            <person name="Schlapbach R."/>
            <person name="Sreeman S.M."/>
            <person name="Shimizu K.K."/>
        </authorList>
    </citation>
    <scope>NUCLEOTIDE SEQUENCE</scope>
</reference>
<accession>A0AAV5DXS7</accession>
<comment type="caution">
    <text evidence="6">The sequence shown here is derived from an EMBL/GenBank/DDBJ whole genome shotgun (WGS) entry which is preliminary data.</text>
</comment>
<proteinExistence type="inferred from homology"/>
<evidence type="ECO:0000256" key="1">
    <source>
        <dbReference type="ARBA" id="ARBA00007626"/>
    </source>
</evidence>
<dbReference type="PANTHER" id="PTHR47447">
    <property type="entry name" value="OS03G0856100 PROTEIN"/>
    <property type="match status" value="1"/>
</dbReference>
<sequence length="476" mass="54096">MALQAQQLPSFPFAFPALRILRLRCTLPSSTKFFLRSHPQLRTPRRRNHRAAYSPHRFLDHQAREGSGDRDERWDPPASVSRARLQGARRDKEEGGWWGPSHGVEAGPEERLQEPEDEAGNDVGEWDPPVSPFRGQREEPYHQGEEDEDGGGPECLDPSFFLQSQKWVSGTRTTTTSAMEEILSIARSPLADGPEFAKFLDGYNLEDLSEGDCVELMMRMVEEELVLGCVHLFQWMKEQERLSVPPRALLVAIAALGRTGMVDEIMEIALNLPLQREFHETVLYNAAMSAVTYCRRYDDAWEIFELMEKNNVQPDHMTSSILLNARDVIYEFGKIGLKPTVMTFNILMNAKSVKLFSNFYAADNIVASPLALERVYDWFDASSISKADDYRFDYFCNKGVPQQLSHPHFAHGADYVLTNGRNYKDSNEKKVVFRHTLGGDGKSRCQDVRISEGKRGTAVASLEREIDTIFAYVETM</sequence>
<dbReference type="Pfam" id="PF13041">
    <property type="entry name" value="PPR_2"/>
    <property type="match status" value="1"/>
</dbReference>
<keyword evidence="3" id="KW-0809">Transit peptide</keyword>
<dbReference type="InterPro" id="IPR002885">
    <property type="entry name" value="PPR_rpt"/>
</dbReference>
<feature type="compositionally biased region" description="Basic and acidic residues" evidence="5">
    <location>
        <begin position="57"/>
        <end position="75"/>
    </location>
</feature>
<reference evidence="6" key="1">
    <citation type="journal article" date="2018" name="DNA Res.">
        <title>Multiple hybrid de novo genome assembly of finger millet, an orphan allotetraploid crop.</title>
        <authorList>
            <person name="Hatakeyama M."/>
            <person name="Aluri S."/>
            <person name="Balachadran M.T."/>
            <person name="Sivarajan S.R."/>
            <person name="Patrignani A."/>
            <person name="Gruter S."/>
            <person name="Poveda L."/>
            <person name="Shimizu-Inatsugi R."/>
            <person name="Baeten J."/>
            <person name="Francoijs K.J."/>
            <person name="Nataraja K.N."/>
            <person name="Reddy Y.A.N."/>
            <person name="Phadnis S."/>
            <person name="Ravikumar R.L."/>
            <person name="Schlapbach R."/>
            <person name="Sreeman S.M."/>
            <person name="Shimizu K.K."/>
        </authorList>
    </citation>
    <scope>NUCLEOTIDE SEQUENCE</scope>
</reference>
<comment type="similarity">
    <text evidence="1">Belongs to the PPR family. P subfamily.</text>
</comment>
<dbReference type="InterPro" id="IPR011990">
    <property type="entry name" value="TPR-like_helical_dom_sf"/>
</dbReference>
<dbReference type="Proteomes" id="UP001054889">
    <property type="component" value="Unassembled WGS sequence"/>
</dbReference>
<organism evidence="6 7">
    <name type="scientific">Eleusine coracana subsp. coracana</name>
    <dbReference type="NCBI Taxonomy" id="191504"/>
    <lineage>
        <taxon>Eukaryota</taxon>
        <taxon>Viridiplantae</taxon>
        <taxon>Streptophyta</taxon>
        <taxon>Embryophyta</taxon>
        <taxon>Tracheophyta</taxon>
        <taxon>Spermatophyta</taxon>
        <taxon>Magnoliopsida</taxon>
        <taxon>Liliopsida</taxon>
        <taxon>Poales</taxon>
        <taxon>Poaceae</taxon>
        <taxon>PACMAD clade</taxon>
        <taxon>Chloridoideae</taxon>
        <taxon>Cynodonteae</taxon>
        <taxon>Eleusininae</taxon>
        <taxon>Eleusine</taxon>
    </lineage>
</organism>
<dbReference type="AlphaFoldDB" id="A0AAV5DXS7"/>
<feature type="compositionally biased region" description="Basic and acidic residues" evidence="5">
    <location>
        <begin position="135"/>
        <end position="144"/>
    </location>
</feature>
<evidence type="ECO:0000256" key="2">
    <source>
        <dbReference type="ARBA" id="ARBA00022737"/>
    </source>
</evidence>
<protein>
    <recommendedName>
        <fullName evidence="8">Pentatricopeptide repeat-containing protein</fullName>
    </recommendedName>
</protein>